<evidence type="ECO:0000313" key="2">
    <source>
        <dbReference type="EMBL" id="EXB36868.1"/>
    </source>
</evidence>
<name>W9R274_9ROSA</name>
<feature type="region of interest" description="Disordered" evidence="1">
    <location>
        <begin position="23"/>
        <end position="56"/>
    </location>
</feature>
<reference evidence="4" key="1">
    <citation type="submission" date="2013-01" db="EMBL/GenBank/DDBJ databases">
        <title>Draft Genome Sequence of a Mulberry Tree, Morus notabilis C.K. Schneid.</title>
        <authorList>
            <person name="He N."/>
            <person name="Zhao S."/>
        </authorList>
    </citation>
    <scope>NUCLEOTIDE SEQUENCE</scope>
</reference>
<evidence type="ECO:0000313" key="4">
    <source>
        <dbReference type="Proteomes" id="UP000030645"/>
    </source>
</evidence>
<dbReference type="AlphaFoldDB" id="W9R274"/>
<keyword evidence="4" id="KW-1185">Reference proteome</keyword>
<dbReference type="Proteomes" id="UP000030645">
    <property type="component" value="Unassembled WGS sequence"/>
</dbReference>
<gene>
    <name evidence="3" type="ORF">L484_000319</name>
    <name evidence="2" type="ORF">L484_016472</name>
</gene>
<evidence type="ECO:0000313" key="3">
    <source>
        <dbReference type="EMBL" id="EXC35607.1"/>
    </source>
</evidence>
<feature type="compositionally biased region" description="Polar residues" evidence="1">
    <location>
        <begin position="26"/>
        <end position="35"/>
    </location>
</feature>
<accession>W9R274</accession>
<protein>
    <submittedName>
        <fullName evidence="2">Uncharacterized protein</fullName>
    </submittedName>
</protein>
<organism evidence="2 4">
    <name type="scientific">Morus notabilis</name>
    <dbReference type="NCBI Taxonomy" id="981085"/>
    <lineage>
        <taxon>Eukaryota</taxon>
        <taxon>Viridiplantae</taxon>
        <taxon>Streptophyta</taxon>
        <taxon>Embryophyta</taxon>
        <taxon>Tracheophyta</taxon>
        <taxon>Spermatophyta</taxon>
        <taxon>Magnoliopsida</taxon>
        <taxon>eudicotyledons</taxon>
        <taxon>Gunneridae</taxon>
        <taxon>Pentapetalae</taxon>
        <taxon>rosids</taxon>
        <taxon>fabids</taxon>
        <taxon>Rosales</taxon>
        <taxon>Moraceae</taxon>
        <taxon>Moreae</taxon>
        <taxon>Morus</taxon>
    </lineage>
</organism>
<proteinExistence type="predicted"/>
<evidence type="ECO:0000256" key="1">
    <source>
        <dbReference type="SAM" id="MobiDB-lite"/>
    </source>
</evidence>
<dbReference type="EMBL" id="KE618838">
    <property type="protein sequence ID" value="EXC35607.1"/>
    <property type="molecule type" value="Genomic_DNA"/>
</dbReference>
<reference evidence="2" key="2">
    <citation type="submission" date="2013-06" db="EMBL/GenBank/DDBJ databases">
        <title>Draft Genome Sequence of a Mulberry Tree, Morus notabilis C.K. Schn.</title>
        <authorList>
            <person name="He N."/>
            <person name="Zhao S."/>
        </authorList>
    </citation>
    <scope>NUCLEOTIDE SEQUENCE</scope>
</reference>
<dbReference type="EMBL" id="KE343600">
    <property type="protein sequence ID" value="EXB36868.1"/>
    <property type="molecule type" value="Genomic_DNA"/>
</dbReference>
<sequence>MNHDSNQRINPPTKRALRKSLKNVIRTRTPTQVASHAQKRPSIHDQASMTPTPLFSIPFPVAAVGRRSK</sequence>